<gene>
    <name evidence="3" type="ORF">HHI36_005318</name>
</gene>
<name>A0ABD2NTZ2_9CUCU</name>
<dbReference type="Proteomes" id="UP001516400">
    <property type="component" value="Unassembled WGS sequence"/>
</dbReference>
<keyword evidence="4" id="KW-1185">Reference proteome</keyword>
<evidence type="ECO:0000313" key="4">
    <source>
        <dbReference type="Proteomes" id="UP001516400"/>
    </source>
</evidence>
<keyword evidence="1" id="KW-0472">Membrane</keyword>
<feature type="signal peptide" evidence="2">
    <location>
        <begin position="1"/>
        <end position="19"/>
    </location>
</feature>
<evidence type="ECO:0000256" key="1">
    <source>
        <dbReference type="SAM" id="Phobius"/>
    </source>
</evidence>
<feature type="chain" id="PRO_5044878061" evidence="2">
    <location>
        <begin position="20"/>
        <end position="60"/>
    </location>
</feature>
<sequence length="60" mass="5737">MFKQIVLMFVIAMLALAFADPEPSGILGAGIAPIGIAAGIGPIAAAPIAGIGLGHGAILG</sequence>
<accession>A0ABD2NTZ2</accession>
<comment type="caution">
    <text evidence="3">The sequence shown here is derived from an EMBL/GenBank/DDBJ whole genome shotgun (WGS) entry which is preliminary data.</text>
</comment>
<keyword evidence="1" id="KW-0812">Transmembrane</keyword>
<dbReference type="AlphaFoldDB" id="A0ABD2NTZ2"/>
<reference evidence="3 4" key="1">
    <citation type="journal article" date="2021" name="BMC Biol.">
        <title>Horizontally acquired antibacterial genes associated with adaptive radiation of ladybird beetles.</title>
        <authorList>
            <person name="Li H.S."/>
            <person name="Tang X.F."/>
            <person name="Huang Y.H."/>
            <person name="Xu Z.Y."/>
            <person name="Chen M.L."/>
            <person name="Du X.Y."/>
            <person name="Qiu B.Y."/>
            <person name="Chen P.T."/>
            <person name="Zhang W."/>
            <person name="Slipinski A."/>
            <person name="Escalona H.E."/>
            <person name="Waterhouse R.M."/>
            <person name="Zwick A."/>
            <person name="Pang H."/>
        </authorList>
    </citation>
    <scope>NUCLEOTIDE SEQUENCE [LARGE SCALE GENOMIC DNA]</scope>
    <source>
        <strain evidence="3">SYSU2018</strain>
    </source>
</reference>
<keyword evidence="2" id="KW-0732">Signal</keyword>
<feature type="transmembrane region" description="Helical" evidence="1">
    <location>
        <begin position="29"/>
        <end position="53"/>
    </location>
</feature>
<dbReference type="EMBL" id="JABFTP020000144">
    <property type="protein sequence ID" value="KAL3282120.1"/>
    <property type="molecule type" value="Genomic_DNA"/>
</dbReference>
<evidence type="ECO:0000256" key="2">
    <source>
        <dbReference type="SAM" id="SignalP"/>
    </source>
</evidence>
<evidence type="ECO:0000313" key="3">
    <source>
        <dbReference type="EMBL" id="KAL3282120.1"/>
    </source>
</evidence>
<keyword evidence="1" id="KW-1133">Transmembrane helix</keyword>
<proteinExistence type="predicted"/>
<organism evidence="3 4">
    <name type="scientific">Cryptolaemus montrouzieri</name>
    <dbReference type="NCBI Taxonomy" id="559131"/>
    <lineage>
        <taxon>Eukaryota</taxon>
        <taxon>Metazoa</taxon>
        <taxon>Ecdysozoa</taxon>
        <taxon>Arthropoda</taxon>
        <taxon>Hexapoda</taxon>
        <taxon>Insecta</taxon>
        <taxon>Pterygota</taxon>
        <taxon>Neoptera</taxon>
        <taxon>Endopterygota</taxon>
        <taxon>Coleoptera</taxon>
        <taxon>Polyphaga</taxon>
        <taxon>Cucujiformia</taxon>
        <taxon>Coccinelloidea</taxon>
        <taxon>Coccinellidae</taxon>
        <taxon>Scymninae</taxon>
        <taxon>Scymnini</taxon>
        <taxon>Cryptolaemus</taxon>
    </lineage>
</organism>
<protein>
    <submittedName>
        <fullName evidence="3">Uncharacterized protein</fullName>
    </submittedName>
</protein>